<dbReference type="AlphaFoldDB" id="A0A2U1A7W7"/>
<sequence>MAAIGVVLFDMEGVLSHYDRDARVASLAAATGAPPATVRHAIWGSGLEARADAGEIDPDAYLRALGELLGCEVGRDVWLAARRASITPNEAALALAQRVAARCRIAVLTNNCSLVTHHLDYLNPPVARLFGSQVYSSATFGAVKPAAQTYLGCVAQLGAQPEETLFIDDSEANVTGALDAGLQACHFVEAGWLASDLARLGLIDA</sequence>
<dbReference type="InterPro" id="IPR023198">
    <property type="entry name" value="PGP-like_dom2"/>
</dbReference>
<dbReference type="SUPFAM" id="SSF56784">
    <property type="entry name" value="HAD-like"/>
    <property type="match status" value="1"/>
</dbReference>
<keyword evidence="4" id="KW-1185">Reference proteome</keyword>
<dbReference type="InterPro" id="IPR023214">
    <property type="entry name" value="HAD_sf"/>
</dbReference>
<name>A0A2U1A7W7_9BURK</name>
<dbReference type="CDD" id="cd02603">
    <property type="entry name" value="HAD_sEH-N_like"/>
    <property type="match status" value="1"/>
</dbReference>
<dbReference type="RefSeq" id="WP_110386005.1">
    <property type="nucleotide sequence ID" value="NZ_JACHVZ010000017.1"/>
</dbReference>
<evidence type="ECO:0000313" key="2">
    <source>
        <dbReference type="EMBL" id="PYE21631.1"/>
    </source>
</evidence>
<dbReference type="EMBL" id="JACHVZ010000017">
    <property type="protein sequence ID" value="MBB2931169.1"/>
    <property type="molecule type" value="Genomic_DNA"/>
</dbReference>
<dbReference type="Proteomes" id="UP000533533">
    <property type="component" value="Unassembled WGS sequence"/>
</dbReference>
<dbReference type="Pfam" id="PF00702">
    <property type="entry name" value="Hydrolase"/>
    <property type="match status" value="1"/>
</dbReference>
<dbReference type="SFLD" id="SFLDG01129">
    <property type="entry name" value="C1.5:_HAD__Beta-PGM__Phosphata"/>
    <property type="match status" value="1"/>
</dbReference>
<comment type="caution">
    <text evidence="2">The sequence shown here is derived from an EMBL/GenBank/DDBJ whole genome shotgun (WGS) entry which is preliminary data.</text>
</comment>
<dbReference type="PANTHER" id="PTHR43611">
    <property type="entry name" value="ALPHA-D-GLUCOSE 1-PHOSPHATE PHOSPHATASE"/>
    <property type="match status" value="1"/>
</dbReference>
<dbReference type="OrthoDB" id="9797415at2"/>
<evidence type="ECO:0000313" key="3">
    <source>
        <dbReference type="Proteomes" id="UP000247772"/>
    </source>
</evidence>
<proteinExistence type="predicted"/>
<dbReference type="Gene3D" id="3.40.50.1000">
    <property type="entry name" value="HAD superfamily/HAD-like"/>
    <property type="match status" value="1"/>
</dbReference>
<dbReference type="SFLD" id="SFLDS00003">
    <property type="entry name" value="Haloacid_Dehalogenase"/>
    <property type="match status" value="1"/>
</dbReference>
<reference evidence="2 3" key="1">
    <citation type="submission" date="2018-06" db="EMBL/GenBank/DDBJ databases">
        <title>Genomic Encyclopedia of Type Strains, Phase IV (KMG-V): Genome sequencing to study the core and pangenomes of soil and plant-associated prokaryotes.</title>
        <authorList>
            <person name="Whitman W."/>
        </authorList>
    </citation>
    <scope>NUCLEOTIDE SEQUENCE [LARGE SCALE GENOMIC DNA]</scope>
    <source>
        <strain evidence="2 3">SRCL-318</strain>
        <strain evidence="1 4">SRMrh-85</strain>
    </source>
</reference>
<dbReference type="NCBIfam" id="TIGR01509">
    <property type="entry name" value="HAD-SF-IA-v3"/>
    <property type="match status" value="1"/>
</dbReference>
<accession>A0A2U1A7W7</accession>
<dbReference type="Proteomes" id="UP000247772">
    <property type="component" value="Unassembled WGS sequence"/>
</dbReference>
<protein>
    <submittedName>
        <fullName evidence="1 2">Hydrolase of the HAD superfamily</fullName>
    </submittedName>
</protein>
<dbReference type="EMBL" id="QJSQ01000013">
    <property type="protein sequence ID" value="PYE21631.1"/>
    <property type="molecule type" value="Genomic_DNA"/>
</dbReference>
<dbReference type="GO" id="GO:0016787">
    <property type="term" value="F:hydrolase activity"/>
    <property type="evidence" value="ECO:0007669"/>
    <property type="project" value="UniProtKB-KW"/>
</dbReference>
<evidence type="ECO:0000313" key="1">
    <source>
        <dbReference type="EMBL" id="MBB2931169.1"/>
    </source>
</evidence>
<dbReference type="InterPro" id="IPR036412">
    <property type="entry name" value="HAD-like_sf"/>
</dbReference>
<gene>
    <name evidence="2" type="ORF">C7410_11354</name>
    <name evidence="1" type="ORF">FHX59_005639</name>
</gene>
<dbReference type="PANTHER" id="PTHR43611:SF3">
    <property type="entry name" value="FLAVIN MONONUCLEOTIDE HYDROLASE 1, CHLOROPLATIC"/>
    <property type="match status" value="1"/>
</dbReference>
<evidence type="ECO:0000313" key="4">
    <source>
        <dbReference type="Proteomes" id="UP000533533"/>
    </source>
</evidence>
<dbReference type="Gene3D" id="1.10.150.240">
    <property type="entry name" value="Putative phosphatase, domain 2"/>
    <property type="match status" value="1"/>
</dbReference>
<dbReference type="InterPro" id="IPR006439">
    <property type="entry name" value="HAD-SF_hydro_IA"/>
</dbReference>
<organism evidence="2 3">
    <name type="scientific">Paraburkholderia silvatlantica</name>
    <dbReference type="NCBI Taxonomy" id="321895"/>
    <lineage>
        <taxon>Bacteria</taxon>
        <taxon>Pseudomonadati</taxon>
        <taxon>Pseudomonadota</taxon>
        <taxon>Betaproteobacteria</taxon>
        <taxon>Burkholderiales</taxon>
        <taxon>Burkholderiaceae</taxon>
        <taxon>Paraburkholderia</taxon>
    </lineage>
</organism>
<keyword evidence="2" id="KW-0378">Hydrolase</keyword>